<dbReference type="Gene3D" id="3.40.50.1000">
    <property type="entry name" value="HAD superfamily/HAD-like"/>
    <property type="match status" value="1"/>
</dbReference>
<dbReference type="PANTHER" id="PTHR46193:SF18">
    <property type="entry name" value="HEXITOL PHOSPHATASE B"/>
    <property type="match status" value="1"/>
</dbReference>
<dbReference type="InterPro" id="IPR051600">
    <property type="entry name" value="Beta-PGM-like"/>
</dbReference>
<dbReference type="GO" id="GO:0008801">
    <property type="term" value="F:beta-phosphoglucomutase activity"/>
    <property type="evidence" value="ECO:0007669"/>
    <property type="project" value="UniProtKB-EC"/>
</dbReference>
<dbReference type="InterPro" id="IPR010972">
    <property type="entry name" value="Beta-PGM"/>
</dbReference>
<dbReference type="Proteomes" id="UP001597440">
    <property type="component" value="Unassembled WGS sequence"/>
</dbReference>
<keyword evidence="7" id="KW-0119">Carbohydrate metabolism</keyword>
<evidence type="ECO:0000256" key="3">
    <source>
        <dbReference type="ARBA" id="ARBA00022553"/>
    </source>
</evidence>
<comment type="caution">
    <text evidence="11">The sequence shown here is derived from an EMBL/GenBank/DDBJ whole genome shotgun (WGS) entry which is preliminary data.</text>
</comment>
<dbReference type="InterPro" id="IPR006439">
    <property type="entry name" value="HAD-SF_hydro_IA"/>
</dbReference>
<dbReference type="CDD" id="cd02598">
    <property type="entry name" value="HAD_BPGM"/>
    <property type="match status" value="1"/>
</dbReference>
<evidence type="ECO:0000256" key="9">
    <source>
        <dbReference type="ARBA" id="ARBA00044968"/>
    </source>
</evidence>
<sequence>MKETKFEAYIFDLDGVLVDTAIYHYEAWKELADKLGIAITIAQNEKLKGISRIDSLKKILAWGNVTIESEKELKRLADIKNNIYVNRIEHINEEEVLPGALDFLKQAKAKHIKIALGSASRNAKLILQKTQLAQYFDYVVDGNMTQLSKPNPEVFQIAQKALGVTADKCIVFEDALAGIQAAKAANMRTVGISDNNTLLEEADLVFTDLTNITPAFLDKKLLANERLPNS</sequence>
<keyword evidence="12" id="KW-1185">Reference proteome</keyword>
<dbReference type="EMBL" id="JBHULD010000025">
    <property type="protein sequence ID" value="MFD2556732.1"/>
    <property type="molecule type" value="Genomic_DNA"/>
</dbReference>
<comment type="similarity">
    <text evidence="2">Belongs to the HAD-like hydrolase superfamily. CbbY/CbbZ/Gph/YieH family.</text>
</comment>
<dbReference type="RefSeq" id="WP_210354858.1">
    <property type="nucleotide sequence ID" value="NZ_JAEQMU010000002.1"/>
</dbReference>
<dbReference type="SFLD" id="SFLDG01135">
    <property type="entry name" value="C1.5.6:_HAD__Beta-PGM__Phospha"/>
    <property type="match status" value="1"/>
</dbReference>
<evidence type="ECO:0000256" key="7">
    <source>
        <dbReference type="ARBA" id="ARBA00023277"/>
    </source>
</evidence>
<dbReference type="Gene3D" id="1.10.150.240">
    <property type="entry name" value="Putative phosphatase, domain 2"/>
    <property type="match status" value="1"/>
</dbReference>
<dbReference type="NCBIfam" id="TIGR01990">
    <property type="entry name" value="bPGM"/>
    <property type="match status" value="1"/>
</dbReference>
<evidence type="ECO:0000256" key="8">
    <source>
        <dbReference type="ARBA" id="ARBA00044926"/>
    </source>
</evidence>
<dbReference type="SFLD" id="SFLDG01129">
    <property type="entry name" value="C1.5:_HAD__Beta-PGM__Phosphata"/>
    <property type="match status" value="1"/>
</dbReference>
<organism evidence="11 12">
    <name type="scientific">Sphingobacterium tabacisoli</name>
    <dbReference type="NCBI Taxonomy" id="2044855"/>
    <lineage>
        <taxon>Bacteria</taxon>
        <taxon>Pseudomonadati</taxon>
        <taxon>Bacteroidota</taxon>
        <taxon>Sphingobacteriia</taxon>
        <taxon>Sphingobacteriales</taxon>
        <taxon>Sphingobacteriaceae</taxon>
        <taxon>Sphingobacterium</taxon>
    </lineage>
</organism>
<keyword evidence="3" id="KW-0597">Phosphoprotein</keyword>
<dbReference type="NCBIfam" id="TIGR02009">
    <property type="entry name" value="PGMB-YQAB-SF"/>
    <property type="match status" value="1"/>
</dbReference>
<evidence type="ECO:0000313" key="11">
    <source>
        <dbReference type="EMBL" id="MFD2556732.1"/>
    </source>
</evidence>
<evidence type="ECO:0000256" key="4">
    <source>
        <dbReference type="ARBA" id="ARBA00022723"/>
    </source>
</evidence>
<gene>
    <name evidence="11" type="primary">pgmB</name>
    <name evidence="11" type="ORF">ACFSQW_20255</name>
</gene>
<evidence type="ECO:0000256" key="5">
    <source>
        <dbReference type="ARBA" id="ARBA00022842"/>
    </source>
</evidence>
<evidence type="ECO:0000256" key="6">
    <source>
        <dbReference type="ARBA" id="ARBA00023235"/>
    </source>
</evidence>
<comment type="cofactor">
    <cofactor evidence="1">
        <name>Mg(2+)</name>
        <dbReference type="ChEBI" id="CHEBI:18420"/>
    </cofactor>
</comment>
<name>A0ABW5L6M2_9SPHI</name>
<dbReference type="NCBIfam" id="TIGR01549">
    <property type="entry name" value="HAD-SF-IA-v1"/>
    <property type="match status" value="1"/>
</dbReference>
<keyword evidence="5" id="KW-0460">Magnesium</keyword>
<protein>
    <recommendedName>
        <fullName evidence="10">Beta-phosphoglucomutase</fullName>
        <ecNumber evidence="9">5.4.2.6</ecNumber>
    </recommendedName>
</protein>
<dbReference type="PANTHER" id="PTHR46193">
    <property type="entry name" value="6-PHOSPHOGLUCONATE PHOSPHATASE"/>
    <property type="match status" value="1"/>
</dbReference>
<evidence type="ECO:0000256" key="10">
    <source>
        <dbReference type="ARBA" id="ARBA00044991"/>
    </source>
</evidence>
<dbReference type="Pfam" id="PF00702">
    <property type="entry name" value="Hydrolase"/>
    <property type="match status" value="1"/>
</dbReference>
<dbReference type="SFLD" id="SFLDS00003">
    <property type="entry name" value="Haloacid_Dehalogenase"/>
    <property type="match status" value="1"/>
</dbReference>
<dbReference type="SUPFAM" id="SSF56784">
    <property type="entry name" value="HAD-like"/>
    <property type="match status" value="1"/>
</dbReference>
<dbReference type="InterPro" id="IPR036412">
    <property type="entry name" value="HAD-like_sf"/>
</dbReference>
<dbReference type="InterPro" id="IPR010976">
    <property type="entry name" value="B-phosphoglucomutase_hydrolase"/>
</dbReference>
<keyword evidence="6 11" id="KW-0413">Isomerase</keyword>
<proteinExistence type="inferred from homology"/>
<dbReference type="PRINTS" id="PR00413">
    <property type="entry name" value="HADHALOGNASE"/>
</dbReference>
<dbReference type="NCBIfam" id="TIGR01509">
    <property type="entry name" value="HAD-SF-IA-v3"/>
    <property type="match status" value="1"/>
</dbReference>
<reference evidence="12" key="1">
    <citation type="journal article" date="2019" name="Int. J. Syst. Evol. Microbiol.">
        <title>The Global Catalogue of Microorganisms (GCM) 10K type strain sequencing project: providing services to taxonomists for standard genome sequencing and annotation.</title>
        <authorList>
            <consortium name="The Broad Institute Genomics Platform"/>
            <consortium name="The Broad Institute Genome Sequencing Center for Infectious Disease"/>
            <person name="Wu L."/>
            <person name="Ma J."/>
        </authorList>
    </citation>
    <scope>NUCLEOTIDE SEQUENCE [LARGE SCALE GENOMIC DNA]</scope>
    <source>
        <strain evidence="12">KCTC 52298</strain>
    </source>
</reference>
<keyword evidence="4" id="KW-0479">Metal-binding</keyword>
<evidence type="ECO:0000256" key="1">
    <source>
        <dbReference type="ARBA" id="ARBA00001946"/>
    </source>
</evidence>
<dbReference type="EC" id="5.4.2.6" evidence="9"/>
<dbReference type="InterPro" id="IPR023198">
    <property type="entry name" value="PGP-like_dom2"/>
</dbReference>
<evidence type="ECO:0000313" key="12">
    <source>
        <dbReference type="Proteomes" id="UP001597440"/>
    </source>
</evidence>
<dbReference type="InterPro" id="IPR023214">
    <property type="entry name" value="HAD_sf"/>
</dbReference>
<comment type="catalytic activity">
    <reaction evidence="8">
        <text>beta-D-glucose 1-phosphate = beta-D-glucose 6-phosphate</text>
        <dbReference type="Rhea" id="RHEA:20113"/>
        <dbReference type="ChEBI" id="CHEBI:57684"/>
        <dbReference type="ChEBI" id="CHEBI:58247"/>
        <dbReference type="EC" id="5.4.2.6"/>
    </reaction>
</comment>
<evidence type="ECO:0000256" key="2">
    <source>
        <dbReference type="ARBA" id="ARBA00006171"/>
    </source>
</evidence>
<accession>A0ABW5L6M2</accession>